<evidence type="ECO:0008006" key="5">
    <source>
        <dbReference type="Google" id="ProtNLM"/>
    </source>
</evidence>
<proteinExistence type="predicted"/>
<keyword evidence="4" id="KW-1185">Reference proteome</keyword>
<evidence type="ECO:0000256" key="2">
    <source>
        <dbReference type="ARBA" id="ARBA00023163"/>
    </source>
</evidence>
<reference evidence="3" key="1">
    <citation type="submission" date="2019-10" db="EMBL/GenBank/DDBJ databases">
        <title>Description of Paenibacillus glebae sp. nov.</title>
        <authorList>
            <person name="Carlier A."/>
            <person name="Qi S."/>
        </authorList>
    </citation>
    <scope>NUCLEOTIDE SEQUENCE</scope>
    <source>
        <strain evidence="3">LMG 31456</strain>
    </source>
</reference>
<dbReference type="GO" id="GO:0003677">
    <property type="term" value="F:DNA binding"/>
    <property type="evidence" value="ECO:0007669"/>
    <property type="project" value="InterPro"/>
</dbReference>
<dbReference type="AlphaFoldDB" id="A0A972K0S7"/>
<evidence type="ECO:0000313" key="3">
    <source>
        <dbReference type="EMBL" id="NOU94120.1"/>
    </source>
</evidence>
<sequence>MLHHRGKVISKNALLELLWPESDERKGLANLQTSNNRIRTIWKDTVGEGVFSIRYALSGYVLESNQLRNNGSKSFVD</sequence>
<gene>
    <name evidence="3" type="ORF">GC093_12970</name>
</gene>
<keyword evidence="2" id="KW-0804">Transcription</keyword>
<dbReference type="EMBL" id="WHOD01000054">
    <property type="protein sequence ID" value="NOU94120.1"/>
    <property type="molecule type" value="Genomic_DNA"/>
</dbReference>
<comment type="caution">
    <text evidence="3">The sequence shown here is derived from an EMBL/GenBank/DDBJ whole genome shotgun (WGS) entry which is preliminary data.</text>
</comment>
<dbReference type="SUPFAM" id="SSF46894">
    <property type="entry name" value="C-terminal effector domain of the bipartite response regulators"/>
    <property type="match status" value="1"/>
</dbReference>
<evidence type="ECO:0000313" key="4">
    <source>
        <dbReference type="Proteomes" id="UP000641588"/>
    </source>
</evidence>
<dbReference type="InterPro" id="IPR016032">
    <property type="entry name" value="Sig_transdc_resp-reg_C-effctor"/>
</dbReference>
<dbReference type="InterPro" id="IPR036388">
    <property type="entry name" value="WH-like_DNA-bd_sf"/>
</dbReference>
<keyword evidence="1" id="KW-0805">Transcription regulation</keyword>
<dbReference type="Proteomes" id="UP000641588">
    <property type="component" value="Unassembled WGS sequence"/>
</dbReference>
<dbReference type="GO" id="GO:0006355">
    <property type="term" value="P:regulation of DNA-templated transcription"/>
    <property type="evidence" value="ECO:0007669"/>
    <property type="project" value="InterPro"/>
</dbReference>
<dbReference type="Gene3D" id="1.10.10.10">
    <property type="entry name" value="Winged helix-like DNA-binding domain superfamily/Winged helix DNA-binding domain"/>
    <property type="match status" value="1"/>
</dbReference>
<organism evidence="3 4">
    <name type="scientific">Paenibacillus foliorum</name>
    <dbReference type="NCBI Taxonomy" id="2654974"/>
    <lineage>
        <taxon>Bacteria</taxon>
        <taxon>Bacillati</taxon>
        <taxon>Bacillota</taxon>
        <taxon>Bacilli</taxon>
        <taxon>Bacillales</taxon>
        <taxon>Paenibacillaceae</taxon>
        <taxon>Paenibacillus</taxon>
    </lineage>
</organism>
<accession>A0A972K0S7</accession>
<evidence type="ECO:0000256" key="1">
    <source>
        <dbReference type="ARBA" id="ARBA00023015"/>
    </source>
</evidence>
<protein>
    <recommendedName>
        <fullName evidence="5">OmpR/PhoB-type domain-containing protein</fullName>
    </recommendedName>
</protein>
<dbReference type="RefSeq" id="WP_171652328.1">
    <property type="nucleotide sequence ID" value="NZ_WHOD01000054.1"/>
</dbReference>
<name>A0A972K0S7_9BACL</name>